<keyword evidence="2" id="KW-1003">Cell membrane</keyword>
<dbReference type="InterPro" id="IPR036513">
    <property type="entry name" value="STAS_dom_sf"/>
</dbReference>
<dbReference type="NCBIfam" id="TIGR00056">
    <property type="entry name" value="MlaE family lipid ABC transporter permease subunit"/>
    <property type="match status" value="1"/>
</dbReference>
<dbReference type="Proteomes" id="UP000503308">
    <property type="component" value="Chromosome"/>
</dbReference>
<evidence type="ECO:0000256" key="1">
    <source>
        <dbReference type="ARBA" id="ARBA00003787"/>
    </source>
</evidence>
<evidence type="ECO:0000256" key="2">
    <source>
        <dbReference type="RuleBase" id="RU362044"/>
    </source>
</evidence>
<dbReference type="Gene3D" id="3.30.750.24">
    <property type="entry name" value="STAS domain"/>
    <property type="match status" value="1"/>
</dbReference>
<feature type="transmembrane region" description="Helical" evidence="2">
    <location>
        <begin position="120"/>
        <end position="143"/>
    </location>
</feature>
<evidence type="ECO:0000313" key="5">
    <source>
        <dbReference type="Proteomes" id="UP000503308"/>
    </source>
</evidence>
<dbReference type="InterPro" id="IPR003453">
    <property type="entry name" value="ABC_MlaE_roteobac"/>
</dbReference>
<name>A0A858SNV7_9RHOB</name>
<dbReference type="InterPro" id="IPR002645">
    <property type="entry name" value="STAS_dom"/>
</dbReference>
<dbReference type="Pfam" id="PF13466">
    <property type="entry name" value="STAS_2"/>
    <property type="match status" value="1"/>
</dbReference>
<dbReference type="EMBL" id="CP048788">
    <property type="protein sequence ID" value="QJF50355.1"/>
    <property type="molecule type" value="Genomic_DNA"/>
</dbReference>
<evidence type="ECO:0000259" key="3">
    <source>
        <dbReference type="PROSITE" id="PS50801"/>
    </source>
</evidence>
<feature type="transmembrane region" description="Helical" evidence="2">
    <location>
        <begin position="261"/>
        <end position="288"/>
    </location>
</feature>
<sequence length="374" mass="39247">MSMPAITSDTTDGQTVFHLSGRLVTEALHLVEKPFAELTARPGAATVDLSGLEAFDTGGAAMIAQLRARLAASGVTLAVSGASEDNARLLKKVTEATFKEPLVDTRPGGPGAWIIDLGRAVITLAQSAGSLLSFLGLVLNRLARTIINPWRLRGTALFAQMQQTGMNAVPIIALMGFLIGIVLAYQGAAQLRQFGAEVFVVDLIAVSVLRELGILLTAIIVAGRSGSAYSAAIGSMKVNEEVDAMRTLGLDPIEVLVLPRLIALMLMLPVLGLTANISALIGGALMSWAELGVSPGMFVTRFLENTSAWHLAVGMIKAPVFAFIIGIVSCWQAMQVGGSAESVGRRTTAAVVQSVFLVIVMDAVFSIFFAELGV</sequence>
<comment type="similarity">
    <text evidence="2">Belongs to the MlaE permease family.</text>
</comment>
<keyword evidence="2" id="KW-1133">Transmembrane helix</keyword>
<proteinExistence type="inferred from homology"/>
<protein>
    <submittedName>
        <fullName evidence="4">MlaE family lipid ABC transporter permease subunit</fullName>
    </submittedName>
</protein>
<feature type="transmembrane region" description="Helical" evidence="2">
    <location>
        <begin position="308"/>
        <end position="328"/>
    </location>
</feature>
<feature type="transmembrane region" description="Helical" evidence="2">
    <location>
        <begin position="164"/>
        <end position="186"/>
    </location>
</feature>
<feature type="transmembrane region" description="Helical" evidence="2">
    <location>
        <begin position="349"/>
        <end position="370"/>
    </location>
</feature>
<gene>
    <name evidence="4" type="ORF">G3256_03830</name>
</gene>
<comment type="subcellular location">
    <subcellularLocation>
        <location evidence="2">Cell inner membrane</location>
        <topology evidence="2">Multi-pass membrane protein</topology>
    </subcellularLocation>
</comment>
<feature type="domain" description="STAS" evidence="3">
    <location>
        <begin position="4"/>
        <end position="91"/>
    </location>
</feature>
<reference evidence="4 5" key="1">
    <citation type="submission" date="2020-02" db="EMBL/GenBank/DDBJ databases">
        <title>Genome sequence of Roseobacter ponti.</title>
        <authorList>
            <person name="Hollensteiner J."/>
            <person name="Schneider D."/>
            <person name="Poehlein A."/>
            <person name="Daniel R."/>
        </authorList>
    </citation>
    <scope>NUCLEOTIDE SEQUENCE [LARGE SCALE GENOMIC DNA]</scope>
    <source>
        <strain evidence="4 5">DSM 106830</strain>
    </source>
</reference>
<dbReference type="SUPFAM" id="SSF52091">
    <property type="entry name" value="SpoIIaa-like"/>
    <property type="match status" value="1"/>
</dbReference>
<dbReference type="RefSeq" id="WP_169639571.1">
    <property type="nucleotide sequence ID" value="NZ_CP048788.1"/>
</dbReference>
<dbReference type="Pfam" id="PF02405">
    <property type="entry name" value="MlaE"/>
    <property type="match status" value="1"/>
</dbReference>
<dbReference type="PANTHER" id="PTHR30188:SF3">
    <property type="entry name" value="ABC TRANSPORTER PERMEASE"/>
    <property type="match status" value="1"/>
</dbReference>
<dbReference type="AlphaFoldDB" id="A0A858SNV7"/>
<keyword evidence="5" id="KW-1185">Reference proteome</keyword>
<evidence type="ECO:0000313" key="4">
    <source>
        <dbReference type="EMBL" id="QJF50355.1"/>
    </source>
</evidence>
<dbReference type="KEGG" id="rpon:G3256_03830"/>
<comment type="function">
    <text evidence="1">Could be part of an ABC transporter complex.</text>
</comment>
<accession>A0A858SNV7</accession>
<keyword evidence="2" id="KW-0472">Membrane</keyword>
<dbReference type="PANTHER" id="PTHR30188">
    <property type="entry name" value="ABC TRANSPORTER PERMEASE PROTEIN-RELATED"/>
    <property type="match status" value="1"/>
</dbReference>
<dbReference type="PROSITE" id="PS50801">
    <property type="entry name" value="STAS"/>
    <property type="match status" value="1"/>
</dbReference>
<organism evidence="4 5">
    <name type="scientific">Roseobacter ponti</name>
    <dbReference type="NCBI Taxonomy" id="1891787"/>
    <lineage>
        <taxon>Bacteria</taxon>
        <taxon>Pseudomonadati</taxon>
        <taxon>Pseudomonadota</taxon>
        <taxon>Alphaproteobacteria</taxon>
        <taxon>Rhodobacterales</taxon>
        <taxon>Roseobacteraceae</taxon>
        <taxon>Roseobacter</taxon>
    </lineage>
</organism>
<dbReference type="GO" id="GO:0043190">
    <property type="term" value="C:ATP-binding cassette (ABC) transporter complex"/>
    <property type="evidence" value="ECO:0007669"/>
    <property type="project" value="InterPro"/>
</dbReference>
<keyword evidence="2" id="KW-0997">Cell inner membrane</keyword>
<dbReference type="InterPro" id="IPR058548">
    <property type="entry name" value="MlaB-like_STAS"/>
</dbReference>
<feature type="transmembrane region" description="Helical" evidence="2">
    <location>
        <begin position="198"/>
        <end position="222"/>
    </location>
</feature>
<dbReference type="CDD" id="cd07043">
    <property type="entry name" value="STAS_anti-anti-sigma_factors"/>
    <property type="match status" value="1"/>
</dbReference>
<dbReference type="InterPro" id="IPR030802">
    <property type="entry name" value="Permease_MalE"/>
</dbReference>
<dbReference type="GO" id="GO:0005548">
    <property type="term" value="F:phospholipid transporter activity"/>
    <property type="evidence" value="ECO:0007669"/>
    <property type="project" value="TreeGrafter"/>
</dbReference>
<keyword evidence="2" id="KW-0812">Transmembrane</keyword>